<keyword evidence="4" id="KW-0687">Ribonucleoprotein</keyword>
<sequence>MRSLGERLHLLRKALINLRCGPGAAILPPEVSRIHLDFAARINGGHMGPRKFWRQYLPRLKYHNPSVPMIVNRHDVQTSEPMLTIYMRTNMEPGTPTPIITSATQPESSFTNFSKAPPPGPNERIIQINAKNMHSNAICDRLLAATNAIILKPTKEEAAEIKDLEDMRQKGLVDRERMRAIQAEKKKEQDMLKRARAAGGDEDDA</sequence>
<dbReference type="PANTHER" id="PTHR13274:SF2">
    <property type="entry name" value="SMALL RIBOSOMAL SUBUNIT PROTEIN MS25"/>
    <property type="match status" value="1"/>
</dbReference>
<dbReference type="SUPFAM" id="SSF52833">
    <property type="entry name" value="Thioredoxin-like"/>
    <property type="match status" value="1"/>
</dbReference>
<reference evidence="7" key="1">
    <citation type="journal article" date="2021" name="Nat. Commun.">
        <title>Genetic determinants of endophytism in the Arabidopsis root mycobiome.</title>
        <authorList>
            <person name="Mesny F."/>
            <person name="Miyauchi S."/>
            <person name="Thiergart T."/>
            <person name="Pickel B."/>
            <person name="Atanasova L."/>
            <person name="Karlsson M."/>
            <person name="Huettel B."/>
            <person name="Barry K.W."/>
            <person name="Haridas S."/>
            <person name="Chen C."/>
            <person name="Bauer D."/>
            <person name="Andreopoulos W."/>
            <person name="Pangilinan J."/>
            <person name="LaButti K."/>
            <person name="Riley R."/>
            <person name="Lipzen A."/>
            <person name="Clum A."/>
            <person name="Drula E."/>
            <person name="Henrissat B."/>
            <person name="Kohler A."/>
            <person name="Grigoriev I.V."/>
            <person name="Martin F.M."/>
            <person name="Hacquard S."/>
        </authorList>
    </citation>
    <scope>NUCLEOTIDE SEQUENCE</scope>
    <source>
        <strain evidence="7">MPI-CAGE-CH-0235</strain>
    </source>
</reference>
<dbReference type="InterPro" id="IPR036249">
    <property type="entry name" value="Thioredoxin-like_sf"/>
</dbReference>
<evidence type="ECO:0000256" key="5">
    <source>
        <dbReference type="SAM" id="MobiDB-lite"/>
    </source>
</evidence>
<dbReference type="GO" id="GO:0005739">
    <property type="term" value="C:mitochondrion"/>
    <property type="evidence" value="ECO:0007669"/>
    <property type="project" value="UniProtKB-SubCell"/>
</dbReference>
<dbReference type="SMART" id="SM00916">
    <property type="entry name" value="L51_S25_CI-B8"/>
    <property type="match status" value="1"/>
</dbReference>
<evidence type="ECO:0000256" key="2">
    <source>
        <dbReference type="ARBA" id="ARBA00022980"/>
    </source>
</evidence>
<keyword evidence="8" id="KW-1185">Reference proteome</keyword>
<dbReference type="EMBL" id="JAGPNK010000005">
    <property type="protein sequence ID" value="KAH7321144.1"/>
    <property type="molecule type" value="Genomic_DNA"/>
</dbReference>
<name>A0A8K0SXX2_9HYPO</name>
<dbReference type="OrthoDB" id="1696305at2759"/>
<organism evidence="7 8">
    <name type="scientific">Stachybotrys elegans</name>
    <dbReference type="NCBI Taxonomy" id="80388"/>
    <lineage>
        <taxon>Eukaryota</taxon>
        <taxon>Fungi</taxon>
        <taxon>Dikarya</taxon>
        <taxon>Ascomycota</taxon>
        <taxon>Pezizomycotina</taxon>
        <taxon>Sordariomycetes</taxon>
        <taxon>Hypocreomycetidae</taxon>
        <taxon>Hypocreales</taxon>
        <taxon>Stachybotryaceae</taxon>
        <taxon>Stachybotrys</taxon>
    </lineage>
</organism>
<feature type="compositionally biased region" description="Basic and acidic residues" evidence="5">
    <location>
        <begin position="183"/>
        <end position="193"/>
    </location>
</feature>
<gene>
    <name evidence="7" type="ORF">B0I35DRAFT_207860</name>
</gene>
<dbReference type="Pfam" id="PF05047">
    <property type="entry name" value="L51_S25_CI-B8"/>
    <property type="match status" value="1"/>
</dbReference>
<protein>
    <submittedName>
        <fullName evidence="7">Ribosomal protein MRP49</fullName>
    </submittedName>
</protein>
<evidence type="ECO:0000313" key="7">
    <source>
        <dbReference type="EMBL" id="KAH7321144.1"/>
    </source>
</evidence>
<keyword evidence="2 7" id="KW-0689">Ribosomal protein</keyword>
<accession>A0A8K0SXX2</accession>
<keyword evidence="3" id="KW-0496">Mitochondrion</keyword>
<evidence type="ECO:0000256" key="1">
    <source>
        <dbReference type="ARBA" id="ARBA00004173"/>
    </source>
</evidence>
<dbReference type="PANTHER" id="PTHR13274">
    <property type="entry name" value="MITOCHONDRIAL RIBOSOMAL PROTEIN S25"/>
    <property type="match status" value="1"/>
</dbReference>
<dbReference type="InterPro" id="IPR040049">
    <property type="entry name" value="Ribosomal_mS25/mL61"/>
</dbReference>
<feature type="region of interest" description="Disordered" evidence="5">
    <location>
        <begin position="183"/>
        <end position="205"/>
    </location>
</feature>
<proteinExistence type="predicted"/>
<feature type="domain" description="Ribosomal protein/NADH dehydrogenase" evidence="6">
    <location>
        <begin position="41"/>
        <end position="149"/>
    </location>
</feature>
<comment type="caution">
    <text evidence="7">The sequence shown here is derived from an EMBL/GenBank/DDBJ whole genome shotgun (WGS) entry which is preliminary data.</text>
</comment>
<comment type="subcellular location">
    <subcellularLocation>
        <location evidence="1">Mitochondrion</location>
    </subcellularLocation>
</comment>
<dbReference type="AlphaFoldDB" id="A0A8K0SXX2"/>
<evidence type="ECO:0000256" key="4">
    <source>
        <dbReference type="ARBA" id="ARBA00023274"/>
    </source>
</evidence>
<evidence type="ECO:0000256" key="3">
    <source>
        <dbReference type="ARBA" id="ARBA00023128"/>
    </source>
</evidence>
<dbReference type="InterPro" id="IPR007741">
    <property type="entry name" value="Ribosomal_mL43/mS25/NADH_DH"/>
</dbReference>
<evidence type="ECO:0000259" key="6">
    <source>
        <dbReference type="SMART" id="SM00916"/>
    </source>
</evidence>
<dbReference type="GO" id="GO:1990904">
    <property type="term" value="C:ribonucleoprotein complex"/>
    <property type="evidence" value="ECO:0007669"/>
    <property type="project" value="UniProtKB-KW"/>
</dbReference>
<dbReference type="GO" id="GO:0003735">
    <property type="term" value="F:structural constituent of ribosome"/>
    <property type="evidence" value="ECO:0007669"/>
    <property type="project" value="InterPro"/>
</dbReference>
<dbReference type="GO" id="GO:0005840">
    <property type="term" value="C:ribosome"/>
    <property type="evidence" value="ECO:0007669"/>
    <property type="project" value="UniProtKB-KW"/>
</dbReference>
<evidence type="ECO:0000313" key="8">
    <source>
        <dbReference type="Proteomes" id="UP000813444"/>
    </source>
</evidence>
<dbReference type="Proteomes" id="UP000813444">
    <property type="component" value="Unassembled WGS sequence"/>
</dbReference>